<comment type="caution">
    <text evidence="3">The sequence shown here is derived from an EMBL/GenBank/DDBJ whole genome shotgun (WGS) entry which is preliminary data.</text>
</comment>
<reference evidence="3 4" key="1">
    <citation type="submission" date="2021-04" db="EMBL/GenBank/DDBJ databases">
        <title>Magnetospirillum sulfuroxidans sp. nov., a facultative chemolithoautotrophic sulfur-oxidizing alphaproteobacterium isolated from freshwater sediment and proposals for Paramagetospirillum gen. nov., and Magnetospirillaceae fam. nov.</title>
        <authorList>
            <person name="Koziaeva V."/>
            <person name="Geelhoed J.S."/>
            <person name="Sorokin D.Y."/>
            <person name="Grouzdev D.S."/>
        </authorList>
    </citation>
    <scope>NUCLEOTIDE SEQUENCE [LARGE SCALE GENOMIC DNA]</scope>
    <source>
        <strain evidence="3 4">J10</strain>
    </source>
</reference>
<dbReference type="InterPro" id="IPR000572">
    <property type="entry name" value="OxRdtase_Mopterin-bd_dom"/>
</dbReference>
<proteinExistence type="predicted"/>
<evidence type="ECO:0000313" key="3">
    <source>
        <dbReference type="EMBL" id="MBR9972575.1"/>
    </source>
</evidence>
<evidence type="ECO:0000259" key="2">
    <source>
        <dbReference type="Pfam" id="PF00174"/>
    </source>
</evidence>
<protein>
    <submittedName>
        <fullName evidence="3">Molybdopterin-dependent oxidoreductase</fullName>
    </submittedName>
</protein>
<organism evidence="3 4">
    <name type="scientific">Magnetospirillum sulfuroxidans</name>
    <dbReference type="NCBI Taxonomy" id="611300"/>
    <lineage>
        <taxon>Bacteria</taxon>
        <taxon>Pseudomonadati</taxon>
        <taxon>Pseudomonadota</taxon>
        <taxon>Alphaproteobacteria</taxon>
        <taxon>Rhodospirillales</taxon>
        <taxon>Rhodospirillaceae</taxon>
        <taxon>Magnetospirillum</taxon>
    </lineage>
</organism>
<sequence length="162" mass="17094">MKRILFAVMLLAAPAALAAETAPLAKAPAPVAGPVIVQVGDSALTLAAIEQLPLRQSRMANPWSPDGALWLGVRLADLLAAHGLAGRDVALRAKDNYTIRLKPTDITGDEPLLATRVDGKPLDPTTTGPLMLLWPAQAEKVMAKTAPDSNWIWGIVEIKAAP</sequence>
<feature type="signal peptide" evidence="1">
    <location>
        <begin position="1"/>
        <end position="18"/>
    </location>
</feature>
<feature type="domain" description="Oxidoreductase molybdopterin-binding" evidence="2">
    <location>
        <begin position="67"/>
        <end position="144"/>
    </location>
</feature>
<dbReference type="Proteomes" id="UP000680714">
    <property type="component" value="Unassembled WGS sequence"/>
</dbReference>
<name>A0ABS5IDT2_9PROT</name>
<keyword evidence="1" id="KW-0732">Signal</keyword>
<evidence type="ECO:0000256" key="1">
    <source>
        <dbReference type="SAM" id="SignalP"/>
    </source>
</evidence>
<dbReference type="Gene3D" id="3.90.420.10">
    <property type="entry name" value="Oxidoreductase, molybdopterin-binding domain"/>
    <property type="match status" value="1"/>
</dbReference>
<dbReference type="RefSeq" id="WP_211549460.1">
    <property type="nucleotide sequence ID" value="NZ_JAGTUF010000012.1"/>
</dbReference>
<feature type="chain" id="PRO_5046819447" evidence="1">
    <location>
        <begin position="19"/>
        <end position="162"/>
    </location>
</feature>
<dbReference type="InterPro" id="IPR036374">
    <property type="entry name" value="OxRdtase_Mopterin-bd_sf"/>
</dbReference>
<dbReference type="EMBL" id="JAGTUF010000012">
    <property type="protein sequence ID" value="MBR9972575.1"/>
    <property type="molecule type" value="Genomic_DNA"/>
</dbReference>
<dbReference type="Pfam" id="PF00174">
    <property type="entry name" value="Oxidored_molyb"/>
    <property type="match status" value="1"/>
</dbReference>
<accession>A0ABS5IDT2</accession>
<evidence type="ECO:0000313" key="4">
    <source>
        <dbReference type="Proteomes" id="UP000680714"/>
    </source>
</evidence>
<dbReference type="SUPFAM" id="SSF56524">
    <property type="entry name" value="Oxidoreductase molybdopterin-binding domain"/>
    <property type="match status" value="1"/>
</dbReference>
<keyword evidence="4" id="KW-1185">Reference proteome</keyword>
<gene>
    <name evidence="3" type="ORF">KEC16_12695</name>
</gene>